<dbReference type="OrthoDB" id="1144283at2759"/>
<evidence type="ECO:0000256" key="1">
    <source>
        <dbReference type="SAM" id="MobiDB-lite"/>
    </source>
</evidence>
<gene>
    <name evidence="2" type="ORF">D8674_030318</name>
</gene>
<evidence type="ECO:0000313" key="3">
    <source>
        <dbReference type="Proteomes" id="UP000327157"/>
    </source>
</evidence>
<reference evidence="3" key="2">
    <citation type="submission" date="2019-10" db="EMBL/GenBank/DDBJ databases">
        <title>A de novo genome assembly of a pear dwarfing rootstock.</title>
        <authorList>
            <person name="Wang F."/>
            <person name="Wang J."/>
            <person name="Li S."/>
            <person name="Zhang Y."/>
            <person name="Fang M."/>
            <person name="Ma L."/>
            <person name="Zhao Y."/>
            <person name="Jiang S."/>
        </authorList>
    </citation>
    <scope>NUCLEOTIDE SEQUENCE [LARGE SCALE GENOMIC DNA]</scope>
</reference>
<protein>
    <submittedName>
        <fullName evidence="2">Uncharacterized protein</fullName>
    </submittedName>
</protein>
<feature type="region of interest" description="Disordered" evidence="1">
    <location>
        <begin position="91"/>
        <end position="114"/>
    </location>
</feature>
<accession>A0A5N5EV31</accession>
<comment type="caution">
    <text evidence="2">The sequence shown here is derived from an EMBL/GenBank/DDBJ whole genome shotgun (WGS) entry which is preliminary data.</text>
</comment>
<dbReference type="EMBL" id="SMOL01000781">
    <property type="protein sequence ID" value="KAB2594868.1"/>
    <property type="molecule type" value="Genomic_DNA"/>
</dbReference>
<sequence>MTKKKDMKQHVYAYSDTIGYHKVMPLSKPKLNDGVSSHYTENYKAKQLVDKSTDQLGYKQVAKFTSTKKYVDKELGFTVEYQTQVKFKKSVYPNKTGSSSSNSNYNNNKNRNSF</sequence>
<reference evidence="2 3" key="3">
    <citation type="submission" date="2019-11" db="EMBL/GenBank/DDBJ databases">
        <title>A de novo genome assembly of a pear dwarfing rootstock.</title>
        <authorList>
            <person name="Wang F."/>
            <person name="Wang J."/>
            <person name="Li S."/>
            <person name="Zhang Y."/>
            <person name="Fang M."/>
            <person name="Ma L."/>
            <person name="Zhao Y."/>
            <person name="Jiang S."/>
        </authorList>
    </citation>
    <scope>NUCLEOTIDE SEQUENCE [LARGE SCALE GENOMIC DNA]</scope>
    <source>
        <strain evidence="2">S2</strain>
        <tissue evidence="2">Leaf</tissue>
    </source>
</reference>
<dbReference type="Proteomes" id="UP000327157">
    <property type="component" value="Chromosome 7"/>
</dbReference>
<dbReference type="AlphaFoldDB" id="A0A5N5EV31"/>
<proteinExistence type="predicted"/>
<name>A0A5N5EV31_9ROSA</name>
<keyword evidence="3" id="KW-1185">Reference proteome</keyword>
<organism evidence="2 3">
    <name type="scientific">Pyrus ussuriensis x Pyrus communis</name>
    <dbReference type="NCBI Taxonomy" id="2448454"/>
    <lineage>
        <taxon>Eukaryota</taxon>
        <taxon>Viridiplantae</taxon>
        <taxon>Streptophyta</taxon>
        <taxon>Embryophyta</taxon>
        <taxon>Tracheophyta</taxon>
        <taxon>Spermatophyta</taxon>
        <taxon>Magnoliopsida</taxon>
        <taxon>eudicotyledons</taxon>
        <taxon>Gunneridae</taxon>
        <taxon>Pentapetalae</taxon>
        <taxon>rosids</taxon>
        <taxon>fabids</taxon>
        <taxon>Rosales</taxon>
        <taxon>Rosaceae</taxon>
        <taxon>Amygdaloideae</taxon>
        <taxon>Maleae</taxon>
        <taxon>Pyrus</taxon>
    </lineage>
</organism>
<feature type="compositionally biased region" description="Low complexity" evidence="1">
    <location>
        <begin position="98"/>
        <end position="114"/>
    </location>
</feature>
<evidence type="ECO:0000313" key="2">
    <source>
        <dbReference type="EMBL" id="KAB2594868.1"/>
    </source>
</evidence>
<reference evidence="2 3" key="1">
    <citation type="submission" date="2019-09" db="EMBL/GenBank/DDBJ databases">
        <authorList>
            <person name="Ou C."/>
        </authorList>
    </citation>
    <scope>NUCLEOTIDE SEQUENCE [LARGE SCALE GENOMIC DNA]</scope>
    <source>
        <strain evidence="2">S2</strain>
        <tissue evidence="2">Leaf</tissue>
    </source>
</reference>